<dbReference type="EMBL" id="WWTB01000006">
    <property type="protein sequence ID" value="MZJ85551.1"/>
    <property type="molecule type" value="Genomic_DNA"/>
</dbReference>
<dbReference type="Proteomes" id="UP000095468">
    <property type="component" value="Unassembled WGS sequence"/>
</dbReference>
<accession>A0A174B8P7</accession>
<evidence type="ECO:0000313" key="2">
    <source>
        <dbReference type="EMBL" id="MZJ85551.1"/>
    </source>
</evidence>
<name>A0A174B8P7_9ACTN</name>
<dbReference type="AlphaFoldDB" id="A0A174B8P7"/>
<evidence type="ECO:0000313" key="4">
    <source>
        <dbReference type="Proteomes" id="UP000481598"/>
    </source>
</evidence>
<sequence length="172" mass="17845">MKLSMITCPVTGTIGGYTVTKETTMKQIDTAQLDITACQAQAAEYHARGFNCAQAVACTLAPAVGLDPQVAFTLTEGFGAGMGGMTETCGAISGAVAIMGFVMSDGMENPKTKGQTYKLSREIAKRFGEKNTTTVCGTLKGIGSDKGPLRSCPGCIDDAVEIACDVLKQLAE</sequence>
<proteinExistence type="predicted"/>
<gene>
    <name evidence="1" type="ORF">ERS852381_00889</name>
    <name evidence="2" type="ORF">GT635_03595</name>
</gene>
<evidence type="ECO:0000313" key="3">
    <source>
        <dbReference type="Proteomes" id="UP000095468"/>
    </source>
</evidence>
<protein>
    <submittedName>
        <fullName evidence="1">C_GCAxxG_C_C family protein</fullName>
    </submittedName>
</protein>
<dbReference type="Proteomes" id="UP000481598">
    <property type="component" value="Unassembled WGS sequence"/>
</dbReference>
<evidence type="ECO:0000313" key="1">
    <source>
        <dbReference type="EMBL" id="CUN96579.1"/>
    </source>
</evidence>
<dbReference type="InterPro" id="IPR010181">
    <property type="entry name" value="CGCAxxGCC_motif"/>
</dbReference>
<organism evidence="1 3">
    <name type="scientific">Collinsella aerofaciens</name>
    <dbReference type="NCBI Taxonomy" id="74426"/>
    <lineage>
        <taxon>Bacteria</taxon>
        <taxon>Bacillati</taxon>
        <taxon>Actinomycetota</taxon>
        <taxon>Coriobacteriia</taxon>
        <taxon>Coriobacteriales</taxon>
        <taxon>Coriobacteriaceae</taxon>
        <taxon>Collinsella</taxon>
    </lineage>
</organism>
<dbReference type="NCBIfam" id="TIGR01909">
    <property type="entry name" value="C_GCAxxG_C_C"/>
    <property type="match status" value="1"/>
</dbReference>
<reference evidence="2 4" key="2">
    <citation type="journal article" date="2019" name="Nat. Med.">
        <title>A library of human gut bacterial isolates paired with longitudinal multiomics data enables mechanistic microbiome research.</title>
        <authorList>
            <person name="Poyet M."/>
            <person name="Groussin M."/>
            <person name="Gibbons S.M."/>
            <person name="Avila-Pacheco J."/>
            <person name="Jiang X."/>
            <person name="Kearney S.M."/>
            <person name="Perrotta A.R."/>
            <person name="Berdy B."/>
            <person name="Zhao S."/>
            <person name="Lieberman T.D."/>
            <person name="Swanson P.K."/>
            <person name="Smith M."/>
            <person name="Roesemann S."/>
            <person name="Alexander J.E."/>
            <person name="Rich S.A."/>
            <person name="Livny J."/>
            <person name="Vlamakis H."/>
            <person name="Clish C."/>
            <person name="Bullock K."/>
            <person name="Deik A."/>
            <person name="Scott J."/>
            <person name="Pierce K.A."/>
            <person name="Xavier R.J."/>
            <person name="Alm E.J."/>
        </authorList>
    </citation>
    <scope>NUCLEOTIDE SEQUENCE [LARGE SCALE GENOMIC DNA]</scope>
    <source>
        <strain evidence="2 4">BIOML-A10</strain>
    </source>
</reference>
<dbReference type="EMBL" id="CYYP01000006">
    <property type="protein sequence ID" value="CUN96579.1"/>
    <property type="molecule type" value="Genomic_DNA"/>
</dbReference>
<dbReference type="Pfam" id="PF09719">
    <property type="entry name" value="C_GCAxxG_C_C"/>
    <property type="match status" value="1"/>
</dbReference>
<reference evidence="1 3" key="1">
    <citation type="submission" date="2015-09" db="EMBL/GenBank/DDBJ databases">
        <authorList>
            <consortium name="Pathogen Informatics"/>
        </authorList>
    </citation>
    <scope>NUCLEOTIDE SEQUENCE [LARGE SCALE GENOMIC DNA]</scope>
    <source>
        <strain evidence="1 3">2789STDY5608823</strain>
    </source>
</reference>